<dbReference type="AlphaFoldDB" id="A0A9Q0AHK9"/>
<dbReference type="OrthoDB" id="2968323at2759"/>
<dbReference type="Proteomes" id="UP000829685">
    <property type="component" value="Unassembled WGS sequence"/>
</dbReference>
<evidence type="ECO:0000256" key="1">
    <source>
        <dbReference type="SAM" id="MobiDB-lite"/>
    </source>
</evidence>
<feature type="compositionally biased region" description="Acidic residues" evidence="1">
    <location>
        <begin position="833"/>
        <end position="843"/>
    </location>
</feature>
<name>A0A9Q0AHK9_9PEZI</name>
<dbReference type="PANTHER" id="PTHR21310:SF13">
    <property type="entry name" value="AMINOGLYCOSIDE PHOSPHOTRANSFERASE DOMAIN-CONTAINING PROTEIN"/>
    <property type="match status" value="1"/>
</dbReference>
<dbReference type="InterPro" id="IPR011009">
    <property type="entry name" value="Kinase-like_dom_sf"/>
</dbReference>
<evidence type="ECO:0000259" key="2">
    <source>
        <dbReference type="Pfam" id="PF01636"/>
    </source>
</evidence>
<dbReference type="InterPro" id="IPR002575">
    <property type="entry name" value="Aminoglycoside_PTrfase"/>
</dbReference>
<sequence>MADTAEFLLSQVGCLPAGNGNDTTATEESQKDIDMIHSGPNEQPGTILCTADGSGDDSVTTGEGGEVHFDAQEAICPPNNPDEKNTTESTEQNDTHQTTVCTSSVEWGSPLGWAVDGLKVSPKWEWSPTIQSIEAALKSRIRPNEQYNISPMRGGTCSKLYSVDYGGHEYVLKVTLPVAPRTKTESEVATMRWMRKNTNLSVPRVIQYDSSANNPIGCEWILMTRIEGRPLSSYWREMEFGSKERIVMRIAEFTAHIYNHQFTGIGNIYPSPLPSPVRRHQVGRIVCPRFFWHRGPEIERQQGPFITTREWVLRRLNIAHEQLRDRFHEMKNGPKKDVDLIWRMLNMSGVGSRLWRLYDVLFPRRIKTEALKKYPAYGPETQQTLTGDLRQASVQDTDQHMNGWPTPMQIDYDQRDKTSADYCNTIAKPDLADITRIACGNICKLSQRAGDGCTTQDSQLNTQYELPAQHIKTWEPLKPDFKDHIGADADPDPDPEPTMLWRTNLSADDIFVNENGILTGVVGWGSVPAIPVAIACDWPAFLHEGRHRVTEPQIRHYYDRDQKCLKMNFWRALRDCERTQLRKLFTEEMARLCPRWYATWQREALHRDYEAAVQHCDNVNFIDKVEQWCDQVEAALEKGLEPKPPHVMSLACAVTEGPDWTSWTDLDDLTPKWVTKRQEHDRELAAWCQRVAKVKYARAEIRRAKSVRQKATKARIAAEADLRHYTQKFEVAARAEHEADTRLAQDKMASAEVRLSSAKRKVNAAGARLLAAEEKIREEEEPRARDREAWESLRKALVKEFGEDNYWVRETRYTPRDAGEAAGSPRGTAPADGDMESEISEEE</sequence>
<comment type="caution">
    <text evidence="3">The sequence shown here is derived from an EMBL/GenBank/DDBJ whole genome shotgun (WGS) entry which is preliminary data.</text>
</comment>
<organism evidence="3 4">
    <name type="scientific">Neoarthrinium moseri</name>
    <dbReference type="NCBI Taxonomy" id="1658444"/>
    <lineage>
        <taxon>Eukaryota</taxon>
        <taxon>Fungi</taxon>
        <taxon>Dikarya</taxon>
        <taxon>Ascomycota</taxon>
        <taxon>Pezizomycotina</taxon>
        <taxon>Sordariomycetes</taxon>
        <taxon>Xylariomycetidae</taxon>
        <taxon>Amphisphaeriales</taxon>
        <taxon>Apiosporaceae</taxon>
        <taxon>Neoarthrinium</taxon>
    </lineage>
</organism>
<gene>
    <name evidence="3" type="ORF">JX265_013521</name>
</gene>
<reference evidence="3" key="1">
    <citation type="submission" date="2021-03" db="EMBL/GenBank/DDBJ databases">
        <title>Revisited historic fungal species revealed as producer of novel bioactive compounds through whole genome sequencing and comparative genomics.</title>
        <authorList>
            <person name="Vignolle G.A."/>
            <person name="Hochenegger N."/>
            <person name="Mach R.L."/>
            <person name="Mach-Aigner A.R."/>
            <person name="Javad Rahimi M."/>
            <person name="Salim K.A."/>
            <person name="Chan C.M."/>
            <person name="Lim L.B.L."/>
            <person name="Cai F."/>
            <person name="Druzhinina I.S."/>
            <person name="U'Ren J.M."/>
            <person name="Derntl C."/>
        </authorList>
    </citation>
    <scope>NUCLEOTIDE SEQUENCE</scope>
    <source>
        <strain evidence="3">TUCIM 5799</strain>
    </source>
</reference>
<proteinExistence type="predicted"/>
<dbReference type="SUPFAM" id="SSF56112">
    <property type="entry name" value="Protein kinase-like (PK-like)"/>
    <property type="match status" value="1"/>
</dbReference>
<feature type="region of interest" description="Disordered" evidence="1">
    <location>
        <begin position="812"/>
        <end position="843"/>
    </location>
</feature>
<dbReference type="Pfam" id="PF01636">
    <property type="entry name" value="APH"/>
    <property type="match status" value="1"/>
</dbReference>
<dbReference type="InterPro" id="IPR051678">
    <property type="entry name" value="AGP_Transferase"/>
</dbReference>
<keyword evidence="4" id="KW-1185">Reference proteome</keyword>
<dbReference type="EMBL" id="JAFIMR010000073">
    <property type="protein sequence ID" value="KAI1849874.1"/>
    <property type="molecule type" value="Genomic_DNA"/>
</dbReference>
<protein>
    <recommendedName>
        <fullName evidence="2">Aminoglycoside phosphotransferase domain-containing protein</fullName>
    </recommendedName>
</protein>
<evidence type="ECO:0000313" key="3">
    <source>
        <dbReference type="EMBL" id="KAI1849874.1"/>
    </source>
</evidence>
<evidence type="ECO:0000313" key="4">
    <source>
        <dbReference type="Proteomes" id="UP000829685"/>
    </source>
</evidence>
<accession>A0A9Q0AHK9</accession>
<feature type="domain" description="Aminoglycoside phosphotransferase" evidence="2">
    <location>
        <begin position="151"/>
        <end position="261"/>
    </location>
</feature>
<feature type="compositionally biased region" description="Polar residues" evidence="1">
    <location>
        <begin position="87"/>
        <end position="98"/>
    </location>
</feature>
<dbReference type="PANTHER" id="PTHR21310">
    <property type="entry name" value="AMINOGLYCOSIDE PHOSPHOTRANSFERASE-RELATED-RELATED"/>
    <property type="match status" value="1"/>
</dbReference>
<dbReference type="Gene3D" id="3.30.200.20">
    <property type="entry name" value="Phosphorylase Kinase, domain 1"/>
    <property type="match status" value="1"/>
</dbReference>
<feature type="region of interest" description="Disordered" evidence="1">
    <location>
        <begin position="72"/>
        <end position="98"/>
    </location>
</feature>